<evidence type="ECO:0000313" key="2">
    <source>
        <dbReference type="EMBL" id="WML92314.1"/>
    </source>
</evidence>
<keyword evidence="3" id="KW-1185">Reference proteome</keyword>
<organism evidence="2 3">
    <name type="scientific">Thiothrix lacustris</name>
    <dbReference type="NCBI Taxonomy" id="525917"/>
    <lineage>
        <taxon>Bacteria</taxon>
        <taxon>Pseudomonadati</taxon>
        <taxon>Pseudomonadota</taxon>
        <taxon>Gammaproteobacteria</taxon>
        <taxon>Thiotrichales</taxon>
        <taxon>Thiotrichaceae</taxon>
        <taxon>Thiothrix</taxon>
    </lineage>
</organism>
<sequence length="585" mass="62205">MKKIMFVCLWLLLFNGVSANPGGGVQAKPETFRENKGAPVSAAVSLRLPLAMSKRGMATARSVRITNTLTLPELDTSEIASLQQTAGEKALRVGVGRALPASISQPIDLATWQWTAVSGGKVAQFTLNSAGALRVRAQVQLGKFPAGAELRFYSPTDTTHVFGPYTEANSLFWSPTLEGESLGLELFLPDGGEAAQVELAIPQLSHLVVDPANNTLKSSIFKEEYASCQQDMACASPAWQETGKSVARYVFTDTDGLSYLCSGTVLADSDPYTQIPYFFTAAHCINNQQAASSMDMFWLYANATCGGTDSSFVQTTGGAQLLMAKPALDTVLVRLNNNPPTGVTLSGWTTTPLVANQSVTGIHHALGQPKKYALGNFDSYVRLDASDGGYMVTPDANGDFSQVVWHTGITAPGSSGSGVWVEQGGVHYLNGALLGGASECSSMGSPDEYSRFERTWPFVSTWLDAQGTPPTLHLQGGTKSISALVDGVIIARYLQGIRGDALLEGVTTQALDTTVLENQLAAVQVVMDVDEDGKTDTSKDAALLIRYLLGLRNTSLVQGMDLSTSKRNTSSAIATYLESILNATP</sequence>
<dbReference type="Pfam" id="PF13365">
    <property type="entry name" value="Trypsin_2"/>
    <property type="match status" value="1"/>
</dbReference>
<dbReference type="Proteomes" id="UP001236657">
    <property type="component" value="Chromosome"/>
</dbReference>
<dbReference type="SUPFAM" id="SSF50494">
    <property type="entry name" value="Trypsin-like serine proteases"/>
    <property type="match status" value="1"/>
</dbReference>
<feature type="chain" id="PRO_5047235031" evidence="1">
    <location>
        <begin position="20"/>
        <end position="585"/>
    </location>
</feature>
<keyword evidence="1" id="KW-0732">Signal</keyword>
<evidence type="ECO:0000313" key="3">
    <source>
        <dbReference type="Proteomes" id="UP001236657"/>
    </source>
</evidence>
<dbReference type="InterPro" id="IPR043504">
    <property type="entry name" value="Peptidase_S1_PA_chymotrypsin"/>
</dbReference>
<dbReference type="EMBL" id="CP133218">
    <property type="protein sequence ID" value="WML92314.1"/>
    <property type="molecule type" value="Genomic_DNA"/>
</dbReference>
<dbReference type="PANTHER" id="PTHR36234:SF5">
    <property type="entry name" value="LYSYL ENDOPEPTIDASE"/>
    <property type="match status" value="1"/>
</dbReference>
<dbReference type="Gene3D" id="2.40.10.10">
    <property type="entry name" value="Trypsin-like serine proteases"/>
    <property type="match status" value="2"/>
</dbReference>
<feature type="signal peptide" evidence="1">
    <location>
        <begin position="1"/>
        <end position="19"/>
    </location>
</feature>
<name>A0ABY9MUG4_9GAMM</name>
<protein>
    <submittedName>
        <fullName evidence="2">Trypsin-like peptidase domain-containing protein</fullName>
    </submittedName>
</protein>
<dbReference type="RefSeq" id="WP_308897441.1">
    <property type="nucleotide sequence ID" value="NZ_CP133218.1"/>
</dbReference>
<accession>A0ABY9MUG4</accession>
<reference evidence="2 3" key="1">
    <citation type="submission" date="2023-08" db="EMBL/GenBank/DDBJ databases">
        <title>New molecular markers tilS and rpoB for phylogenetic and monitoring studies of the genus Thiothrix biodiversity.</title>
        <authorList>
            <person name="Ravin N.V."/>
            <person name="Smolyakov D."/>
            <person name="Markov N.D."/>
            <person name="Beletsky A.V."/>
            <person name="Mardanov A.V."/>
            <person name="Rudenko T.S."/>
            <person name="Grabovich M.Y."/>
        </authorList>
    </citation>
    <scope>NUCLEOTIDE SEQUENCE [LARGE SCALE GENOMIC DNA]</scope>
    <source>
        <strain evidence="2 3">MK1</strain>
    </source>
</reference>
<dbReference type="PANTHER" id="PTHR36234">
    <property type="entry name" value="LYSYL ENDOPEPTIDASE"/>
    <property type="match status" value="1"/>
</dbReference>
<gene>
    <name evidence="2" type="ORF">RCF98_08230</name>
</gene>
<proteinExistence type="predicted"/>
<dbReference type="InterPro" id="IPR009003">
    <property type="entry name" value="Peptidase_S1_PA"/>
</dbReference>
<evidence type="ECO:0000256" key="1">
    <source>
        <dbReference type="SAM" id="SignalP"/>
    </source>
</evidence>